<accession>A0A0J6YEF8</accession>
<dbReference type="AlphaFoldDB" id="A0A0J6YEF8"/>
<evidence type="ECO:0000313" key="1">
    <source>
        <dbReference type="EMBL" id="KMP07031.1"/>
    </source>
</evidence>
<name>A0A0J6YEF8_COCIT</name>
<proteinExistence type="predicted"/>
<reference evidence="2" key="1">
    <citation type="journal article" date="2010" name="Genome Res.">
        <title>Population genomic sequencing of Coccidioides fungi reveals recent hybridization and transposon control.</title>
        <authorList>
            <person name="Neafsey D.E."/>
            <person name="Barker B.M."/>
            <person name="Sharpton T.J."/>
            <person name="Stajich J.E."/>
            <person name="Park D.J."/>
            <person name="Whiston E."/>
            <person name="Hung C.-Y."/>
            <person name="McMahan C."/>
            <person name="White J."/>
            <person name="Sykes S."/>
            <person name="Heiman D."/>
            <person name="Young S."/>
            <person name="Zeng Q."/>
            <person name="Abouelleil A."/>
            <person name="Aftuck L."/>
            <person name="Bessette D."/>
            <person name="Brown A."/>
            <person name="FitzGerald M."/>
            <person name="Lui A."/>
            <person name="Macdonald J.P."/>
            <person name="Priest M."/>
            <person name="Orbach M.J."/>
            <person name="Galgiani J.N."/>
            <person name="Kirkland T.N."/>
            <person name="Cole G.T."/>
            <person name="Birren B.W."/>
            <person name="Henn M.R."/>
            <person name="Taylor J.W."/>
            <person name="Rounsley S.D."/>
        </authorList>
    </citation>
    <scope>NUCLEOTIDE SEQUENCE [LARGE SCALE GENOMIC DNA]</scope>
    <source>
        <strain evidence="2">RMSCC 2394</strain>
    </source>
</reference>
<protein>
    <submittedName>
        <fullName evidence="1">Uncharacterized protein</fullName>
    </submittedName>
</protein>
<dbReference type="EMBL" id="DS028096">
    <property type="protein sequence ID" value="KMP07031.1"/>
    <property type="molecule type" value="Genomic_DNA"/>
</dbReference>
<gene>
    <name evidence="1" type="ORF">CIRG_06712</name>
</gene>
<evidence type="ECO:0000313" key="2">
    <source>
        <dbReference type="Proteomes" id="UP000054565"/>
    </source>
</evidence>
<sequence length="105" mass="11285">MDRKLYSNAIASCRPVHQQAMREVNRRLPPNCGYGEAKAETSSEKAILGSATFIPRPSQIDPRASMAPGGSTSLYSEMHRELNRAGALSTSPAYQSGRVCSAIGD</sequence>
<dbReference type="Proteomes" id="UP000054565">
    <property type="component" value="Unassembled WGS sequence"/>
</dbReference>
<organism evidence="1 2">
    <name type="scientific">Coccidioides immitis RMSCC 2394</name>
    <dbReference type="NCBI Taxonomy" id="404692"/>
    <lineage>
        <taxon>Eukaryota</taxon>
        <taxon>Fungi</taxon>
        <taxon>Dikarya</taxon>
        <taxon>Ascomycota</taxon>
        <taxon>Pezizomycotina</taxon>
        <taxon>Eurotiomycetes</taxon>
        <taxon>Eurotiomycetidae</taxon>
        <taxon>Onygenales</taxon>
        <taxon>Onygenaceae</taxon>
        <taxon>Coccidioides</taxon>
    </lineage>
</organism>